<dbReference type="AlphaFoldDB" id="A0AAX4HH19"/>
<dbReference type="Pfam" id="PF15916">
    <property type="entry name" value="DUF4743"/>
    <property type="match status" value="1"/>
</dbReference>
<accession>A0AAX4HH19</accession>
<dbReference type="SUPFAM" id="SSF55811">
    <property type="entry name" value="Nudix"/>
    <property type="match status" value="1"/>
</dbReference>
<reference evidence="2 3" key="1">
    <citation type="submission" date="2023-10" db="EMBL/GenBank/DDBJ databases">
        <title>Draft Genome Sequence of Candida saopaulonensis from a very Premature Infant with Sepsis.</title>
        <authorList>
            <person name="Ning Y."/>
            <person name="Dai R."/>
            <person name="Xiao M."/>
            <person name="Xu Y."/>
            <person name="Yan Q."/>
            <person name="Zhang L."/>
        </authorList>
    </citation>
    <scope>NUCLEOTIDE SEQUENCE [LARGE SCALE GENOMIC DNA]</scope>
    <source>
        <strain evidence="2 3">19XY460</strain>
    </source>
</reference>
<gene>
    <name evidence="2" type="ORF">PUMCH_004985</name>
</gene>
<proteinExistence type="predicted"/>
<name>A0AAX4HH19_9ASCO</name>
<dbReference type="Proteomes" id="UP001338582">
    <property type="component" value="Chromosome 7"/>
</dbReference>
<sequence>MSNSLSSLLTIIESVDSFPYIENPYYWKFRSHDGALLGYITPEIASRFIDLPHSKYFEVDKLKKEVTIAGALNDFEERNKVFAEIASDWRKSDDLLNKGWRDELYTVYYPRTKPYMLLERAFSCLLGVVTYGVHINGYIPAEKTKDKVLKMWIPRRSPTKATYPGKLDNTIAGGLGYPYGLWENVVKECYEEGGLDADFVTKNITATGAVTYICQPYGPEGHAQPEIEYTYDLVFESEIDNIPHPVDGEAENFTLMTVEEVKQRMINGEFKPNCALVICDFLIRHGIITAENEPNYLEVLSRLHRRFPFATRN</sequence>
<evidence type="ECO:0000313" key="2">
    <source>
        <dbReference type="EMBL" id="WPK27592.1"/>
    </source>
</evidence>
<dbReference type="InterPro" id="IPR015797">
    <property type="entry name" value="NUDIX_hydrolase-like_dom_sf"/>
</dbReference>
<feature type="domain" description="Nudix hydrolase" evidence="1">
    <location>
        <begin position="117"/>
        <end position="278"/>
    </location>
</feature>
<dbReference type="GeneID" id="88176045"/>
<protein>
    <recommendedName>
        <fullName evidence="1">Nudix hydrolase domain-containing protein</fullName>
    </recommendedName>
</protein>
<dbReference type="FunFam" id="3.90.79.10:FF:000019">
    <property type="entry name" value="Thiamin pyrophosphokinase, putative"/>
    <property type="match status" value="1"/>
</dbReference>
<organism evidence="2 3">
    <name type="scientific">Australozyma saopauloensis</name>
    <dbReference type="NCBI Taxonomy" id="291208"/>
    <lineage>
        <taxon>Eukaryota</taxon>
        <taxon>Fungi</taxon>
        <taxon>Dikarya</taxon>
        <taxon>Ascomycota</taxon>
        <taxon>Saccharomycotina</taxon>
        <taxon>Pichiomycetes</taxon>
        <taxon>Metschnikowiaceae</taxon>
        <taxon>Australozyma</taxon>
    </lineage>
</organism>
<dbReference type="GO" id="GO:0044715">
    <property type="term" value="F:8-oxo-dGDP phosphatase activity"/>
    <property type="evidence" value="ECO:0007669"/>
    <property type="project" value="TreeGrafter"/>
</dbReference>
<evidence type="ECO:0000313" key="3">
    <source>
        <dbReference type="Proteomes" id="UP001338582"/>
    </source>
</evidence>
<keyword evidence="3" id="KW-1185">Reference proteome</keyword>
<dbReference type="PROSITE" id="PS51462">
    <property type="entry name" value="NUDIX"/>
    <property type="match status" value="1"/>
</dbReference>
<dbReference type="InterPro" id="IPR031804">
    <property type="entry name" value="DUF4743"/>
</dbReference>
<dbReference type="Gene3D" id="3.90.79.10">
    <property type="entry name" value="Nucleoside Triphosphate Pyrophosphohydrolase"/>
    <property type="match status" value="1"/>
</dbReference>
<dbReference type="CDD" id="cd03676">
    <property type="entry name" value="NUDIX_Tnr3_like"/>
    <property type="match status" value="1"/>
</dbReference>
<dbReference type="EMBL" id="CP138900">
    <property type="protein sequence ID" value="WPK27592.1"/>
    <property type="molecule type" value="Genomic_DNA"/>
</dbReference>
<evidence type="ECO:0000259" key="1">
    <source>
        <dbReference type="PROSITE" id="PS51462"/>
    </source>
</evidence>
<dbReference type="PANTHER" id="PTHR13622:SF8">
    <property type="entry name" value="THIAMIN PYROPHOSPHOKINASE 1"/>
    <property type="match status" value="1"/>
</dbReference>
<dbReference type="InterPro" id="IPR000086">
    <property type="entry name" value="NUDIX_hydrolase_dom"/>
</dbReference>
<dbReference type="KEGG" id="asau:88176045"/>
<dbReference type="PANTHER" id="PTHR13622">
    <property type="entry name" value="THIAMIN PYROPHOSPHOKINASE"/>
    <property type="match status" value="1"/>
</dbReference>
<dbReference type="RefSeq" id="XP_062879970.1">
    <property type="nucleotide sequence ID" value="XM_063023900.1"/>
</dbReference>